<evidence type="ECO:0000313" key="2">
    <source>
        <dbReference type="Proteomes" id="UP000680116"/>
    </source>
</evidence>
<dbReference type="InterPro" id="IPR016084">
    <property type="entry name" value="Haem_Oase-like_multi-hlx"/>
</dbReference>
<dbReference type="Gene3D" id="1.20.910.10">
    <property type="entry name" value="Heme oxygenase-like"/>
    <property type="match status" value="1"/>
</dbReference>
<evidence type="ECO:0008006" key="3">
    <source>
        <dbReference type="Google" id="ProtNLM"/>
    </source>
</evidence>
<proteinExistence type="predicted"/>
<protein>
    <recommendedName>
        <fullName evidence="3">Heme oxygenase</fullName>
    </recommendedName>
</protein>
<organism evidence="1 2">
    <name type="scientific">Novilysobacter luteus</name>
    <dbReference type="NCBI Taxonomy" id="2822368"/>
    <lineage>
        <taxon>Bacteria</taxon>
        <taxon>Pseudomonadati</taxon>
        <taxon>Pseudomonadota</taxon>
        <taxon>Gammaproteobacteria</taxon>
        <taxon>Lysobacterales</taxon>
        <taxon>Lysobacteraceae</taxon>
        <taxon>Novilysobacter</taxon>
    </lineage>
</organism>
<evidence type="ECO:0000313" key="1">
    <source>
        <dbReference type="EMBL" id="CAG4968224.1"/>
    </source>
</evidence>
<gene>
    <name evidence="1" type="ORF">LYB30171_00223</name>
</gene>
<dbReference type="Proteomes" id="UP000680116">
    <property type="component" value="Chromosome"/>
</dbReference>
<dbReference type="CDD" id="cd19166">
    <property type="entry name" value="HemeO-bac"/>
    <property type="match status" value="1"/>
</dbReference>
<name>A0ABM8UC49_9GAMM</name>
<keyword evidence="2" id="KW-1185">Reference proteome</keyword>
<reference evidence="1 2" key="1">
    <citation type="submission" date="2021-04" db="EMBL/GenBank/DDBJ databases">
        <authorList>
            <person name="Rodrigo-Torres L."/>
            <person name="Arahal R. D."/>
            <person name="Lucena T."/>
        </authorList>
    </citation>
    <scope>NUCLEOTIDE SEQUENCE [LARGE SCALE GENOMIC DNA]</scope>
    <source>
        <strain evidence="1 2">CECT 30171</strain>
    </source>
</reference>
<dbReference type="RefSeq" id="WP_215219255.1">
    <property type="nucleotide sequence ID" value="NZ_OU015430.1"/>
</dbReference>
<dbReference type="EMBL" id="OU015430">
    <property type="protein sequence ID" value="CAG4968224.1"/>
    <property type="molecule type" value="Genomic_DNA"/>
</dbReference>
<accession>A0ABM8UC49</accession>
<sequence length="179" mass="18705">MTPSPLRTTLRQDTHDAHARVDALLGGGIADLETYQRYLGGMQRFLAACEDALLPAWPMAPLQALLADDMRALAVGPTPSLAAPLPATDEPSRLGVAYVVGGASVGARQLARQAEALGFGPGRAASFLHVFAQGSMWNGVLASLDAARLDPHQTDRCRAAAVATFATAEAAFGGLEELR</sequence>
<dbReference type="SUPFAM" id="SSF48613">
    <property type="entry name" value="Heme oxygenase-like"/>
    <property type="match status" value="1"/>
</dbReference>